<keyword evidence="5" id="KW-0997">Cell inner membrane</keyword>
<dbReference type="GO" id="GO:0000287">
    <property type="term" value="F:magnesium ion binding"/>
    <property type="evidence" value="ECO:0007669"/>
    <property type="project" value="TreeGrafter"/>
</dbReference>
<keyword evidence="4" id="KW-1003">Cell membrane</keyword>
<dbReference type="Proteomes" id="UP000182658">
    <property type="component" value="Unassembled WGS sequence"/>
</dbReference>
<evidence type="ECO:0000313" key="12">
    <source>
        <dbReference type="EMBL" id="OIW26695.1"/>
    </source>
</evidence>
<dbReference type="Pfam" id="PF01544">
    <property type="entry name" value="CorA"/>
    <property type="match status" value="1"/>
</dbReference>
<sequence>MAFHELVLEPELEQVLRRAKDCCQNCTCSQTSLLRIRPDDRLDWRPHLDLLALKNVFASSEEDTSDVAPDVQDDSVKIFFISAKRRKDSYQIHVDPRVLTYLQESFGMSKKFLTDIYETEEWTRLDFGSYIDPGSDSLHIPSLCMHYGFWTWDTEDSSHSFVQFRSDSRGTTYFCVNFPTSTVERIVEGISQHPKSTSKLLFVDTLITDDILRSYRQAISSRNKQLISIERETDRSSIGEQTKRLHALSVSWHTIYKDLIDLEEQIKHMRQVSNTYAPYKSSASQGRSDGTDQLLHQLETKCQFYRRWAMTYRDRTTGRINLLHHLATQQDNRLNQHISNVTTQVALQTQRDSASMFTLAVVTTIFLPPTFVAGVFGTPFFDTGVSSSLIVSHHFWIFPAVAVPLTVCVLGVWLWWFRRRLQRDRLAIRKTQLAVESHGMMEAGSCVDVEGGEKHSLVLVGSRSS</sequence>
<evidence type="ECO:0000256" key="10">
    <source>
        <dbReference type="ARBA" id="ARBA00023136"/>
    </source>
</evidence>
<evidence type="ECO:0000256" key="7">
    <source>
        <dbReference type="ARBA" id="ARBA00022833"/>
    </source>
</evidence>
<evidence type="ECO:0000256" key="6">
    <source>
        <dbReference type="ARBA" id="ARBA00022692"/>
    </source>
</evidence>
<dbReference type="GO" id="GO:0015087">
    <property type="term" value="F:cobalt ion transmembrane transporter activity"/>
    <property type="evidence" value="ECO:0007669"/>
    <property type="project" value="TreeGrafter"/>
</dbReference>
<accession>A0A1J7IG72</accession>
<evidence type="ECO:0000313" key="13">
    <source>
        <dbReference type="Proteomes" id="UP000182658"/>
    </source>
</evidence>
<dbReference type="InterPro" id="IPR002523">
    <property type="entry name" value="MgTranspt_CorA/ZnTranspt_ZntB"/>
</dbReference>
<dbReference type="SUPFAM" id="SSF144083">
    <property type="entry name" value="Magnesium transport protein CorA, transmembrane region"/>
    <property type="match status" value="1"/>
</dbReference>
<feature type="transmembrane region" description="Helical" evidence="11">
    <location>
        <begin position="356"/>
        <end position="376"/>
    </location>
</feature>
<evidence type="ECO:0000256" key="1">
    <source>
        <dbReference type="ARBA" id="ARBA00004651"/>
    </source>
</evidence>
<feature type="transmembrane region" description="Helical" evidence="11">
    <location>
        <begin position="396"/>
        <end position="416"/>
    </location>
</feature>
<dbReference type="PANTHER" id="PTHR46494">
    <property type="entry name" value="CORA FAMILY METAL ION TRANSPORTER (EUROFUNG)"/>
    <property type="match status" value="1"/>
</dbReference>
<keyword evidence="13" id="KW-1185">Reference proteome</keyword>
<dbReference type="STRING" id="1408157.A0A1J7IG72"/>
<name>A0A1J7IG72_9PEZI</name>
<evidence type="ECO:0000256" key="8">
    <source>
        <dbReference type="ARBA" id="ARBA00022989"/>
    </source>
</evidence>
<keyword evidence="8 11" id="KW-1133">Transmembrane helix</keyword>
<evidence type="ECO:0000256" key="11">
    <source>
        <dbReference type="SAM" id="Phobius"/>
    </source>
</evidence>
<dbReference type="GO" id="GO:0015095">
    <property type="term" value="F:magnesium ion transmembrane transporter activity"/>
    <property type="evidence" value="ECO:0007669"/>
    <property type="project" value="TreeGrafter"/>
</dbReference>
<evidence type="ECO:0008006" key="14">
    <source>
        <dbReference type="Google" id="ProtNLM"/>
    </source>
</evidence>
<keyword evidence="9" id="KW-0406">Ion transport</keyword>
<keyword evidence="10 11" id="KW-0472">Membrane</keyword>
<evidence type="ECO:0000256" key="4">
    <source>
        <dbReference type="ARBA" id="ARBA00022475"/>
    </source>
</evidence>
<keyword evidence="7" id="KW-0862">Zinc</keyword>
<reference evidence="12 13" key="1">
    <citation type="submission" date="2016-10" db="EMBL/GenBank/DDBJ databases">
        <title>Draft genome sequence of Coniochaeta ligniaria NRRL30616, a lignocellulolytic fungus for bioabatement of inhibitors in plant biomass hydrolysates.</title>
        <authorList>
            <consortium name="DOE Joint Genome Institute"/>
            <person name="Jimenez D.J."/>
            <person name="Hector R.E."/>
            <person name="Riley R."/>
            <person name="Sun H."/>
            <person name="Grigoriev I.V."/>
            <person name="Van Elsas J.D."/>
            <person name="Nichols N.N."/>
        </authorList>
    </citation>
    <scope>NUCLEOTIDE SEQUENCE [LARGE SCALE GENOMIC DNA]</scope>
    <source>
        <strain evidence="12 13">NRRL 30616</strain>
    </source>
</reference>
<dbReference type="InterPro" id="IPR045861">
    <property type="entry name" value="CorA_cytoplasmic_dom"/>
</dbReference>
<dbReference type="AlphaFoldDB" id="A0A1J7IG72"/>
<dbReference type="GO" id="GO:0050897">
    <property type="term" value="F:cobalt ion binding"/>
    <property type="evidence" value="ECO:0007669"/>
    <property type="project" value="TreeGrafter"/>
</dbReference>
<dbReference type="InParanoid" id="A0A1J7IG72"/>
<dbReference type="Gene3D" id="1.20.58.340">
    <property type="entry name" value="Magnesium transport protein CorA, transmembrane region"/>
    <property type="match status" value="1"/>
</dbReference>
<dbReference type="InterPro" id="IPR045863">
    <property type="entry name" value="CorA_TM1_TM2"/>
</dbReference>
<protein>
    <recommendedName>
        <fullName evidence="14">Cora-domain-containing protein</fullName>
    </recommendedName>
</protein>
<comment type="subcellular location">
    <subcellularLocation>
        <location evidence="1">Cell membrane</location>
        <topology evidence="1">Multi-pass membrane protein</topology>
    </subcellularLocation>
</comment>
<proteinExistence type="inferred from homology"/>
<evidence type="ECO:0000256" key="9">
    <source>
        <dbReference type="ARBA" id="ARBA00023065"/>
    </source>
</evidence>
<dbReference type="PANTHER" id="PTHR46494:SF3">
    <property type="entry name" value="ZINC TRANSPORT PROTEIN ZNTB"/>
    <property type="match status" value="1"/>
</dbReference>
<evidence type="ECO:0000256" key="3">
    <source>
        <dbReference type="ARBA" id="ARBA00022448"/>
    </source>
</evidence>
<evidence type="ECO:0000256" key="2">
    <source>
        <dbReference type="ARBA" id="ARBA00009765"/>
    </source>
</evidence>
<keyword evidence="6 11" id="KW-0812">Transmembrane</keyword>
<gene>
    <name evidence="12" type="ORF">CONLIGDRAFT_646845</name>
</gene>
<dbReference type="EMBL" id="KV875100">
    <property type="protein sequence ID" value="OIW26695.1"/>
    <property type="molecule type" value="Genomic_DNA"/>
</dbReference>
<comment type="similarity">
    <text evidence="2">Belongs to the CorA metal ion transporter (MIT) (TC 1.A.35) family.</text>
</comment>
<organism evidence="12 13">
    <name type="scientific">Coniochaeta ligniaria NRRL 30616</name>
    <dbReference type="NCBI Taxonomy" id="1408157"/>
    <lineage>
        <taxon>Eukaryota</taxon>
        <taxon>Fungi</taxon>
        <taxon>Dikarya</taxon>
        <taxon>Ascomycota</taxon>
        <taxon>Pezizomycotina</taxon>
        <taxon>Sordariomycetes</taxon>
        <taxon>Sordariomycetidae</taxon>
        <taxon>Coniochaetales</taxon>
        <taxon>Coniochaetaceae</taxon>
        <taxon>Coniochaeta</taxon>
    </lineage>
</organism>
<keyword evidence="3" id="KW-0813">Transport</keyword>
<dbReference type="SUPFAM" id="SSF143865">
    <property type="entry name" value="CorA soluble domain-like"/>
    <property type="match status" value="1"/>
</dbReference>
<evidence type="ECO:0000256" key="5">
    <source>
        <dbReference type="ARBA" id="ARBA00022519"/>
    </source>
</evidence>
<dbReference type="GO" id="GO:0005886">
    <property type="term" value="C:plasma membrane"/>
    <property type="evidence" value="ECO:0007669"/>
    <property type="project" value="UniProtKB-SubCell"/>
</dbReference>
<dbReference type="OrthoDB" id="5392974at2759"/>